<dbReference type="RefSeq" id="WP_071928452.1">
    <property type="nucleotide sequence ID" value="NZ_CP018082.1"/>
</dbReference>
<reference evidence="2" key="1">
    <citation type="submission" date="2016-11" db="EMBL/GenBank/DDBJ databases">
        <authorList>
            <person name="Jaros S."/>
            <person name="Januszkiewicz K."/>
            <person name="Wedrychowicz H."/>
        </authorList>
    </citation>
    <scope>NUCLEOTIDE SEQUENCE [LARGE SCALE GENOMIC DNA]</scope>
    <source>
        <strain evidence="2">Y48</strain>
    </source>
</reference>
<organism evidence="2 3">
    <name type="scientific">Nocardia mangyaensis</name>
    <dbReference type="NCBI Taxonomy" id="2213200"/>
    <lineage>
        <taxon>Bacteria</taxon>
        <taxon>Bacillati</taxon>
        <taxon>Actinomycetota</taxon>
        <taxon>Actinomycetes</taxon>
        <taxon>Mycobacteriales</taxon>
        <taxon>Nocardiaceae</taxon>
        <taxon>Nocardia</taxon>
    </lineage>
</organism>
<dbReference type="EMBL" id="CP018082">
    <property type="protein sequence ID" value="APE35263.1"/>
    <property type="molecule type" value="Genomic_DNA"/>
</dbReference>
<dbReference type="KEGG" id="nsl:BOX37_16395"/>
<evidence type="ECO:0000313" key="3">
    <source>
        <dbReference type="Proteomes" id="UP000183810"/>
    </source>
</evidence>
<protein>
    <submittedName>
        <fullName evidence="2">Uncharacterized protein</fullName>
    </submittedName>
</protein>
<sequence>MEVVIAETEIRFANYEFPGATVYPGGAVPVPEIRDIDPRAMPPEVRTVHGETLFLPSACQPELCEFRRRNAIPVRRRPDIWSDLLEPFLDTSFDQEHSRATEQRLERAGLSPAEVIEIRRRVQPVMVAYNFDSMLWEWVHLGLFDLLSAASGSLVPPAVCATLGDPVTLYSWAMHIAERTGGKSPSGTGSSSEQNSSTG</sequence>
<feature type="region of interest" description="Disordered" evidence="1">
    <location>
        <begin position="180"/>
        <end position="199"/>
    </location>
</feature>
<evidence type="ECO:0000313" key="2">
    <source>
        <dbReference type="EMBL" id="APE35263.1"/>
    </source>
</evidence>
<gene>
    <name evidence="2" type="ORF">BOX37_16395</name>
</gene>
<dbReference type="OrthoDB" id="4554121at2"/>
<proteinExistence type="predicted"/>
<keyword evidence="3" id="KW-1185">Reference proteome</keyword>
<evidence type="ECO:0000256" key="1">
    <source>
        <dbReference type="SAM" id="MobiDB-lite"/>
    </source>
</evidence>
<name>A0A1J0VTK1_9NOCA</name>
<accession>A0A1J0VTK1</accession>
<dbReference type="Proteomes" id="UP000183810">
    <property type="component" value="Chromosome"/>
</dbReference>
<dbReference type="AlphaFoldDB" id="A0A1J0VTK1"/>
<feature type="compositionally biased region" description="Low complexity" evidence="1">
    <location>
        <begin position="182"/>
        <end position="199"/>
    </location>
</feature>